<comment type="similarity">
    <text evidence="1 5 6">Belongs to the peptidase S8 family.</text>
</comment>
<dbReference type="CDD" id="cd07480">
    <property type="entry name" value="Peptidases_S8_12"/>
    <property type="match status" value="1"/>
</dbReference>
<dbReference type="GO" id="GO:0004252">
    <property type="term" value="F:serine-type endopeptidase activity"/>
    <property type="evidence" value="ECO:0007669"/>
    <property type="project" value="UniProtKB-UniRule"/>
</dbReference>
<protein>
    <recommendedName>
        <fullName evidence="7">Peptidase S8/S53 domain-containing protein</fullName>
    </recommendedName>
</protein>
<evidence type="ECO:0000256" key="4">
    <source>
        <dbReference type="ARBA" id="ARBA00022825"/>
    </source>
</evidence>
<evidence type="ECO:0000313" key="9">
    <source>
        <dbReference type="Proteomes" id="UP000660680"/>
    </source>
</evidence>
<proteinExistence type="inferred from homology"/>
<feature type="active site" description="Charge relay system" evidence="5">
    <location>
        <position position="342"/>
    </location>
</feature>
<accession>A0A918GSN9</accession>
<keyword evidence="2 5" id="KW-0645">Protease</keyword>
<comment type="caution">
    <text evidence="8">The sequence shown here is derived from an EMBL/GenBank/DDBJ whole genome shotgun (WGS) entry which is preliminary data.</text>
</comment>
<evidence type="ECO:0000256" key="3">
    <source>
        <dbReference type="ARBA" id="ARBA00022801"/>
    </source>
</evidence>
<feature type="domain" description="Peptidase S8/S53" evidence="7">
    <location>
        <begin position="130"/>
        <end position="372"/>
    </location>
</feature>
<dbReference type="PROSITE" id="PS00136">
    <property type="entry name" value="SUBTILASE_ASP"/>
    <property type="match status" value="1"/>
</dbReference>
<reference evidence="8" key="1">
    <citation type="journal article" date="2014" name="Int. J. Syst. Evol. Microbiol.">
        <title>Complete genome sequence of Corynebacterium casei LMG S-19264T (=DSM 44701T), isolated from a smear-ripened cheese.</title>
        <authorList>
            <consortium name="US DOE Joint Genome Institute (JGI-PGF)"/>
            <person name="Walter F."/>
            <person name="Albersmeier A."/>
            <person name="Kalinowski J."/>
            <person name="Ruckert C."/>
        </authorList>
    </citation>
    <scope>NUCLEOTIDE SEQUENCE</scope>
    <source>
        <strain evidence="8">JCM 3276</strain>
    </source>
</reference>
<keyword evidence="4 5" id="KW-0720">Serine protease</keyword>
<keyword evidence="9" id="KW-1185">Reference proteome</keyword>
<dbReference type="PROSITE" id="PS00138">
    <property type="entry name" value="SUBTILASE_SER"/>
    <property type="match status" value="1"/>
</dbReference>
<dbReference type="PROSITE" id="PS51892">
    <property type="entry name" value="SUBTILASE"/>
    <property type="match status" value="1"/>
</dbReference>
<dbReference type="Proteomes" id="UP000660680">
    <property type="component" value="Unassembled WGS sequence"/>
</dbReference>
<dbReference type="PANTHER" id="PTHR43399:SF4">
    <property type="entry name" value="CELL WALL-ASSOCIATED PROTEASE"/>
    <property type="match status" value="1"/>
</dbReference>
<dbReference type="InterPro" id="IPR036852">
    <property type="entry name" value="Peptidase_S8/S53_dom_sf"/>
</dbReference>
<dbReference type="InterPro" id="IPR023827">
    <property type="entry name" value="Peptidase_S8_Asp-AS"/>
</dbReference>
<name>A0A918GSN9_9PSEU</name>
<dbReference type="PRINTS" id="PR00723">
    <property type="entry name" value="SUBTILISIN"/>
</dbReference>
<dbReference type="AlphaFoldDB" id="A0A918GSN9"/>
<dbReference type="InterPro" id="IPR023828">
    <property type="entry name" value="Peptidase_S8_Ser-AS"/>
</dbReference>
<dbReference type="InterPro" id="IPR015500">
    <property type="entry name" value="Peptidase_S8_subtilisin-rel"/>
</dbReference>
<dbReference type="InterPro" id="IPR051048">
    <property type="entry name" value="Peptidase_S8/S53_subtilisin"/>
</dbReference>
<organism evidence="8 9">
    <name type="scientific">Actinokineospora fastidiosa</name>
    <dbReference type="NCBI Taxonomy" id="1816"/>
    <lineage>
        <taxon>Bacteria</taxon>
        <taxon>Bacillati</taxon>
        <taxon>Actinomycetota</taxon>
        <taxon>Actinomycetes</taxon>
        <taxon>Pseudonocardiales</taxon>
        <taxon>Pseudonocardiaceae</taxon>
        <taxon>Actinokineospora</taxon>
    </lineage>
</organism>
<dbReference type="PANTHER" id="PTHR43399">
    <property type="entry name" value="SUBTILISIN-RELATED"/>
    <property type="match status" value="1"/>
</dbReference>
<dbReference type="SUPFAM" id="SSF52743">
    <property type="entry name" value="Subtilisin-like"/>
    <property type="match status" value="1"/>
</dbReference>
<feature type="active site" description="Charge relay system" evidence="5">
    <location>
        <position position="171"/>
    </location>
</feature>
<feature type="active site" description="Charge relay system" evidence="5">
    <location>
        <position position="139"/>
    </location>
</feature>
<dbReference type="GO" id="GO:0006508">
    <property type="term" value="P:proteolysis"/>
    <property type="evidence" value="ECO:0007669"/>
    <property type="project" value="UniProtKB-KW"/>
</dbReference>
<dbReference type="Pfam" id="PF00082">
    <property type="entry name" value="Peptidase_S8"/>
    <property type="match status" value="1"/>
</dbReference>
<evidence type="ECO:0000256" key="1">
    <source>
        <dbReference type="ARBA" id="ARBA00011073"/>
    </source>
</evidence>
<dbReference type="InterPro" id="IPR000209">
    <property type="entry name" value="Peptidase_S8/S53_dom"/>
</dbReference>
<evidence type="ECO:0000256" key="2">
    <source>
        <dbReference type="ARBA" id="ARBA00022670"/>
    </source>
</evidence>
<gene>
    <name evidence="8" type="ORF">GCM10010171_58530</name>
</gene>
<dbReference type="RefSeq" id="WP_189213835.1">
    <property type="nucleotide sequence ID" value="NZ_BMRB01000008.1"/>
</dbReference>
<keyword evidence="3 5" id="KW-0378">Hydrolase</keyword>
<evidence type="ECO:0000256" key="6">
    <source>
        <dbReference type="RuleBase" id="RU003355"/>
    </source>
</evidence>
<evidence type="ECO:0000259" key="7">
    <source>
        <dbReference type="Pfam" id="PF00082"/>
    </source>
</evidence>
<evidence type="ECO:0000256" key="5">
    <source>
        <dbReference type="PROSITE-ProRule" id="PRU01240"/>
    </source>
</evidence>
<sequence length="392" mass="40015">MTTADNGTTGRYLVLLQDDAVAAGTKALNQVAGIRAASTADAGVDMMSFDASQGVVLHQLGVAVVNADEEQAMALARAVVEPGPIALLEQERMVYAIAAPAPAEEPTVSDESVFTWGLQAVGAQLSTATGKGIRVAVLDTGFDLAHPEFAEREIESSSFVPGEEVQDGHGHGTHCIGTACGPREPSEGPGYGVAYEAEIFAGKVLSNAGSGSDGGILSGIAWAISNNCPVVSMSLGARTRPGDPYSRTYERVAARALAQGTLIIAAAGNESERQNGVVAPVGHPANCPSIMAVGAIDAQSKIARFSCGTVDKIGAVDLVGPGVDVHSSWPVPLRHNRISGTSMATPHAAGVAALIAQATGARGLELWARLTQTAQRLPLPSTDVGSGLVQAP</sequence>
<evidence type="ECO:0000313" key="8">
    <source>
        <dbReference type="EMBL" id="GGS55878.1"/>
    </source>
</evidence>
<dbReference type="Gene3D" id="3.40.50.200">
    <property type="entry name" value="Peptidase S8/S53 domain"/>
    <property type="match status" value="1"/>
</dbReference>
<reference evidence="8" key="2">
    <citation type="submission" date="2020-09" db="EMBL/GenBank/DDBJ databases">
        <authorList>
            <person name="Sun Q."/>
            <person name="Ohkuma M."/>
        </authorList>
    </citation>
    <scope>NUCLEOTIDE SEQUENCE</scope>
    <source>
        <strain evidence="8">JCM 3276</strain>
    </source>
</reference>
<dbReference type="EMBL" id="BMRB01000008">
    <property type="protein sequence ID" value="GGS55878.1"/>
    <property type="molecule type" value="Genomic_DNA"/>
</dbReference>